<reference evidence="2" key="1">
    <citation type="submission" date="2020-11" db="EMBL/GenBank/DDBJ databases">
        <title>Whole-genome analyses of Nonomuraea sp. K274.</title>
        <authorList>
            <person name="Veyisoglu A."/>
        </authorList>
    </citation>
    <scope>NUCLEOTIDE SEQUENCE</scope>
    <source>
        <strain evidence="2">K274</strain>
    </source>
</reference>
<evidence type="ECO:0008006" key="4">
    <source>
        <dbReference type="Google" id="ProtNLM"/>
    </source>
</evidence>
<keyword evidence="3" id="KW-1185">Reference proteome</keyword>
<evidence type="ECO:0000313" key="3">
    <source>
        <dbReference type="Proteomes" id="UP000605361"/>
    </source>
</evidence>
<feature type="compositionally biased region" description="Low complexity" evidence="1">
    <location>
        <begin position="319"/>
        <end position="328"/>
    </location>
</feature>
<feature type="region of interest" description="Disordered" evidence="1">
    <location>
        <begin position="199"/>
        <end position="344"/>
    </location>
</feature>
<comment type="caution">
    <text evidence="2">The sequence shown here is derived from an EMBL/GenBank/DDBJ whole genome shotgun (WGS) entry which is preliminary data.</text>
</comment>
<feature type="non-terminal residue" evidence="2">
    <location>
        <position position="344"/>
    </location>
</feature>
<feature type="compositionally biased region" description="Low complexity" evidence="1">
    <location>
        <begin position="287"/>
        <end position="304"/>
    </location>
</feature>
<name>A0A931EZQ2_9ACTN</name>
<dbReference type="EMBL" id="JADOGI010000013">
    <property type="protein sequence ID" value="MBF8185453.1"/>
    <property type="molecule type" value="Genomic_DNA"/>
</dbReference>
<proteinExistence type="predicted"/>
<evidence type="ECO:0000313" key="2">
    <source>
        <dbReference type="EMBL" id="MBF8185453.1"/>
    </source>
</evidence>
<protein>
    <recommendedName>
        <fullName evidence="4">PPE family protein</fullName>
    </recommendedName>
</protein>
<organism evidence="2 3">
    <name type="scientific">Nonomuraea cypriaca</name>
    <dbReference type="NCBI Taxonomy" id="1187855"/>
    <lineage>
        <taxon>Bacteria</taxon>
        <taxon>Bacillati</taxon>
        <taxon>Actinomycetota</taxon>
        <taxon>Actinomycetes</taxon>
        <taxon>Streptosporangiales</taxon>
        <taxon>Streptosporangiaceae</taxon>
        <taxon>Nonomuraea</taxon>
    </lineage>
</organism>
<gene>
    <name evidence="2" type="ORF">ITP53_06810</name>
</gene>
<dbReference type="Proteomes" id="UP000605361">
    <property type="component" value="Unassembled WGS sequence"/>
</dbReference>
<feature type="compositionally biased region" description="Gly residues" evidence="1">
    <location>
        <begin position="329"/>
        <end position="344"/>
    </location>
</feature>
<sequence length="344" mass="35719">MAEPETQTHQLHLNDTQLDTSVHDAGWLESTFVDHIDEIKNQIDATNPDAVRLAGRYYEEAEPLLNSFANGLKEKAGSLAEHYQGPAAYETQLQLRSLAASARELGRKLGAMGRSLVGYGETLRWAQQNVVESAYRDSRSDRDIDYAAALNPFNSSHRGNDRAADHLRAVNEKILEHYQQLPSEVQQALPMPVMPDMPDFNTGNGGGTYPTMPTGGPGGGAYNGAGLNPGSMPGMPGGQIPGGQIPDGATYPSGQYPDGSGIDGLDNNPYGGANPSGLTDPTLGGNPSIPAAASPSANLPDSPSTNLANYDPSLAHPNTGYTTPTGPSTGLGTGIPGGGAGGAG</sequence>
<feature type="compositionally biased region" description="Low complexity" evidence="1">
    <location>
        <begin position="224"/>
        <end position="234"/>
    </location>
</feature>
<accession>A0A931EZQ2</accession>
<evidence type="ECO:0000256" key="1">
    <source>
        <dbReference type="SAM" id="MobiDB-lite"/>
    </source>
</evidence>
<dbReference type="AlphaFoldDB" id="A0A931EZQ2"/>